<comment type="caution">
    <text evidence="2">The sequence shown here is derived from an EMBL/GenBank/DDBJ whole genome shotgun (WGS) entry which is preliminary data.</text>
</comment>
<keyword evidence="1" id="KW-0472">Membrane</keyword>
<gene>
    <name evidence="2" type="ORF">E7512_09430</name>
</gene>
<dbReference type="AlphaFoldDB" id="A0A928KY55"/>
<keyword evidence="1" id="KW-1133">Transmembrane helix</keyword>
<keyword evidence="1" id="KW-0812">Transmembrane</keyword>
<dbReference type="RefSeq" id="WP_020073569.1">
    <property type="nucleotide sequence ID" value="NZ_JBKWRC010000006.1"/>
</dbReference>
<organism evidence="2 3">
    <name type="scientific">Faecalispora sporosphaeroides</name>
    <dbReference type="NCBI Taxonomy" id="1549"/>
    <lineage>
        <taxon>Bacteria</taxon>
        <taxon>Bacillati</taxon>
        <taxon>Bacillota</taxon>
        <taxon>Clostridia</taxon>
        <taxon>Eubacteriales</taxon>
        <taxon>Oscillospiraceae</taxon>
        <taxon>Faecalispora</taxon>
    </lineage>
</organism>
<protein>
    <submittedName>
        <fullName evidence="2">Uncharacterized protein</fullName>
    </submittedName>
</protein>
<evidence type="ECO:0000256" key="1">
    <source>
        <dbReference type="SAM" id="Phobius"/>
    </source>
</evidence>
<accession>A0A928KY55</accession>
<evidence type="ECO:0000313" key="3">
    <source>
        <dbReference type="Proteomes" id="UP000754750"/>
    </source>
</evidence>
<proteinExistence type="predicted"/>
<sequence>MEDMIGRILVAFFAVVGLTELCRFVLFWLTRPGWEEKITVLVCVSGNDSKVEYRLRGALERLRWLRHTGHRELICVDCGMDRETREICETFALANPSVRLCMAADLPETLNGEFANT</sequence>
<dbReference type="EMBL" id="SVNY01000004">
    <property type="protein sequence ID" value="MBE6833784.1"/>
    <property type="molecule type" value="Genomic_DNA"/>
</dbReference>
<dbReference type="Proteomes" id="UP000754750">
    <property type="component" value="Unassembled WGS sequence"/>
</dbReference>
<reference evidence="2" key="1">
    <citation type="submission" date="2019-04" db="EMBL/GenBank/DDBJ databases">
        <title>Evolution of Biomass-Degrading Anaerobic Consortia Revealed by Metagenomics.</title>
        <authorList>
            <person name="Peng X."/>
        </authorList>
    </citation>
    <scope>NUCLEOTIDE SEQUENCE</scope>
    <source>
        <strain evidence="2">SIG551</strain>
    </source>
</reference>
<evidence type="ECO:0000313" key="2">
    <source>
        <dbReference type="EMBL" id="MBE6833784.1"/>
    </source>
</evidence>
<name>A0A928KY55_9FIRM</name>
<feature type="transmembrane region" description="Helical" evidence="1">
    <location>
        <begin position="6"/>
        <end position="29"/>
    </location>
</feature>